<name>A0A2W7NDG3_9BACT</name>
<dbReference type="InterPro" id="IPR052018">
    <property type="entry name" value="PHP_domain"/>
</dbReference>
<dbReference type="PANTHER" id="PTHR42924">
    <property type="entry name" value="EXONUCLEASE"/>
    <property type="match status" value="1"/>
</dbReference>
<dbReference type="CDD" id="cd07432">
    <property type="entry name" value="PHP_HisPPase"/>
    <property type="match status" value="1"/>
</dbReference>
<dbReference type="Gene3D" id="3.20.20.140">
    <property type="entry name" value="Metal-dependent hydrolases"/>
    <property type="match status" value="1"/>
</dbReference>
<dbReference type="InterPro" id="IPR016195">
    <property type="entry name" value="Pol/histidinol_Pase-like"/>
</dbReference>
<accession>A0A2W7NDG3</accession>
<reference evidence="2 3" key="1">
    <citation type="submission" date="2018-06" db="EMBL/GenBank/DDBJ databases">
        <title>Genomic Encyclopedia of Archaeal and Bacterial Type Strains, Phase II (KMG-II): from individual species to whole genera.</title>
        <authorList>
            <person name="Goeker M."/>
        </authorList>
    </citation>
    <scope>NUCLEOTIDE SEQUENCE [LARGE SCALE GENOMIC DNA]</scope>
    <source>
        <strain evidence="2 3">DSM 6779</strain>
    </source>
</reference>
<protein>
    <recommendedName>
        <fullName evidence="1">Polymerase/histidinol phosphatase N-terminal domain-containing protein</fullName>
    </recommendedName>
</protein>
<keyword evidence="3" id="KW-1185">Reference proteome</keyword>
<dbReference type="SUPFAM" id="SSF89550">
    <property type="entry name" value="PHP domain-like"/>
    <property type="match status" value="1"/>
</dbReference>
<gene>
    <name evidence="2" type="ORF">LX69_01228</name>
</gene>
<dbReference type="OrthoDB" id="9758472at2"/>
<dbReference type="Proteomes" id="UP000249239">
    <property type="component" value="Unassembled WGS sequence"/>
</dbReference>
<dbReference type="InterPro" id="IPR004013">
    <property type="entry name" value="PHP_dom"/>
</dbReference>
<feature type="domain" description="Polymerase/histidinol phosphatase N-terminal" evidence="1">
    <location>
        <begin position="21"/>
        <end position="89"/>
    </location>
</feature>
<evidence type="ECO:0000259" key="1">
    <source>
        <dbReference type="SMART" id="SM00481"/>
    </source>
</evidence>
<comment type="caution">
    <text evidence="2">The sequence shown here is derived from an EMBL/GenBank/DDBJ whole genome shotgun (WGS) entry which is preliminary data.</text>
</comment>
<dbReference type="GO" id="GO:0004534">
    <property type="term" value="F:5'-3' RNA exonuclease activity"/>
    <property type="evidence" value="ECO:0007669"/>
    <property type="project" value="TreeGrafter"/>
</dbReference>
<sequence length="259" mass="28959">MFFLFDISFYSPIAHSQTYRADLHIHTVLSPCGSLEMTPVRIVQQALRRGLDLIAITDHNSMRQCQQVQQVGREAGLTVWCGVEINTREEVHCLAYFETPPQQDAFQQFLDLHLPNFPNDPRRFGDQVWVDAAENILGEESRLLIMALDAGIDEVADAVKALNGIFIAAHADRPSYSILSQLGMVDPALPFDAIELSPHCKRDAFLQAHPHLLKYPLVSFSDAHSLGQIGAACLEFQAPEVSFDALRACLRQMGHPRRA</sequence>
<dbReference type="AlphaFoldDB" id="A0A2W7NDG3"/>
<dbReference type="PANTHER" id="PTHR42924:SF3">
    <property type="entry name" value="POLYMERASE_HISTIDINOL PHOSPHATASE N-TERMINAL DOMAIN-CONTAINING PROTEIN"/>
    <property type="match status" value="1"/>
</dbReference>
<organism evidence="2 3">
    <name type="scientific">Breznakibacter xylanolyticus</name>
    <dbReference type="NCBI Taxonomy" id="990"/>
    <lineage>
        <taxon>Bacteria</taxon>
        <taxon>Pseudomonadati</taxon>
        <taxon>Bacteroidota</taxon>
        <taxon>Bacteroidia</taxon>
        <taxon>Marinilabiliales</taxon>
        <taxon>Marinilabiliaceae</taxon>
        <taxon>Breznakibacter</taxon>
    </lineage>
</organism>
<dbReference type="Pfam" id="PF02811">
    <property type="entry name" value="PHP"/>
    <property type="match status" value="1"/>
</dbReference>
<proteinExistence type="predicted"/>
<evidence type="ECO:0000313" key="2">
    <source>
        <dbReference type="EMBL" id="PZX18188.1"/>
    </source>
</evidence>
<dbReference type="EMBL" id="QKZK01000007">
    <property type="protein sequence ID" value="PZX18188.1"/>
    <property type="molecule type" value="Genomic_DNA"/>
</dbReference>
<dbReference type="GO" id="GO:0035312">
    <property type="term" value="F:5'-3' DNA exonuclease activity"/>
    <property type="evidence" value="ECO:0007669"/>
    <property type="project" value="TreeGrafter"/>
</dbReference>
<dbReference type="InterPro" id="IPR003141">
    <property type="entry name" value="Pol/His_phosphatase_N"/>
</dbReference>
<dbReference type="SMART" id="SM00481">
    <property type="entry name" value="POLIIIAc"/>
    <property type="match status" value="1"/>
</dbReference>
<evidence type="ECO:0000313" key="3">
    <source>
        <dbReference type="Proteomes" id="UP000249239"/>
    </source>
</evidence>